<protein>
    <submittedName>
        <fullName evidence="1">11571_t:CDS:1</fullName>
    </submittedName>
</protein>
<evidence type="ECO:0000313" key="2">
    <source>
        <dbReference type="Proteomes" id="UP000789570"/>
    </source>
</evidence>
<organism evidence="1 2">
    <name type="scientific">Funneliformis caledonium</name>
    <dbReference type="NCBI Taxonomy" id="1117310"/>
    <lineage>
        <taxon>Eukaryota</taxon>
        <taxon>Fungi</taxon>
        <taxon>Fungi incertae sedis</taxon>
        <taxon>Mucoromycota</taxon>
        <taxon>Glomeromycotina</taxon>
        <taxon>Glomeromycetes</taxon>
        <taxon>Glomerales</taxon>
        <taxon>Glomeraceae</taxon>
        <taxon>Funneliformis</taxon>
    </lineage>
</organism>
<dbReference type="Proteomes" id="UP000789570">
    <property type="component" value="Unassembled WGS sequence"/>
</dbReference>
<name>A0A9N9IWY4_9GLOM</name>
<keyword evidence="2" id="KW-1185">Reference proteome</keyword>
<sequence length="53" mass="5974">MSKQNSDIFSPPLLPFSINLVEDNIDDNELKRISLKFNEMLACVDSDTDVSIT</sequence>
<comment type="caution">
    <text evidence="1">The sequence shown here is derived from an EMBL/GenBank/DDBJ whole genome shotgun (WGS) entry which is preliminary data.</text>
</comment>
<accession>A0A9N9IWY4</accession>
<proteinExistence type="predicted"/>
<evidence type="ECO:0000313" key="1">
    <source>
        <dbReference type="EMBL" id="CAG8750017.1"/>
    </source>
</evidence>
<dbReference type="EMBL" id="CAJVPQ010018050">
    <property type="protein sequence ID" value="CAG8750017.1"/>
    <property type="molecule type" value="Genomic_DNA"/>
</dbReference>
<dbReference type="AlphaFoldDB" id="A0A9N9IWY4"/>
<reference evidence="1" key="1">
    <citation type="submission" date="2021-06" db="EMBL/GenBank/DDBJ databases">
        <authorList>
            <person name="Kallberg Y."/>
            <person name="Tangrot J."/>
            <person name="Rosling A."/>
        </authorList>
    </citation>
    <scope>NUCLEOTIDE SEQUENCE</scope>
    <source>
        <strain evidence="1">UK204</strain>
    </source>
</reference>
<gene>
    <name evidence="1" type="ORF">FCALED_LOCUS16245</name>
</gene>
<feature type="non-terminal residue" evidence="1">
    <location>
        <position position="53"/>
    </location>
</feature>